<dbReference type="EMBL" id="CABP01000005">
    <property type="protein sequence ID" value="CBI03514.1"/>
    <property type="molecule type" value="Genomic_DNA"/>
</dbReference>
<evidence type="ECO:0000313" key="2">
    <source>
        <dbReference type="EMBL" id="CBI03514.1"/>
    </source>
</evidence>
<name>E6Q8I8_9ZZZZ</name>
<evidence type="ECO:0000256" key="1">
    <source>
        <dbReference type="SAM" id="MobiDB-lite"/>
    </source>
</evidence>
<dbReference type="AlphaFoldDB" id="E6Q8I8"/>
<organism evidence="2">
    <name type="scientific">mine drainage metagenome</name>
    <dbReference type="NCBI Taxonomy" id="410659"/>
    <lineage>
        <taxon>unclassified sequences</taxon>
        <taxon>metagenomes</taxon>
        <taxon>ecological metagenomes</taxon>
    </lineage>
</organism>
<comment type="caution">
    <text evidence="2">The sequence shown here is derived from an EMBL/GenBank/DDBJ whole genome shotgun (WGS) entry which is preliminary data.</text>
</comment>
<proteinExistence type="predicted"/>
<sequence>MAMLEILPEFRPQSGRIPRREVLTVPAQLVGPALPTTSPDRPGRPCFPHQGGSSA</sequence>
<feature type="region of interest" description="Disordered" evidence="1">
    <location>
        <begin position="30"/>
        <end position="55"/>
    </location>
</feature>
<protein>
    <submittedName>
        <fullName evidence="2">Uncharacterized protein</fullName>
    </submittedName>
</protein>
<accession>E6Q8I8</accession>
<gene>
    <name evidence="2" type="ORF">CARN5_3082</name>
</gene>
<reference evidence="2" key="1">
    <citation type="submission" date="2009-10" db="EMBL/GenBank/DDBJ databases">
        <title>Diversity of trophic interactions inside an arsenic-rich microbial ecosystem.</title>
        <authorList>
            <person name="Bertin P.N."/>
            <person name="Heinrich-Salmeron A."/>
            <person name="Pelletier E."/>
            <person name="Goulhen-Chollet F."/>
            <person name="Arsene-Ploetze F."/>
            <person name="Gallien S."/>
            <person name="Calteau A."/>
            <person name="Vallenet D."/>
            <person name="Casiot C."/>
            <person name="Chane-Woon-Ming B."/>
            <person name="Giloteaux L."/>
            <person name="Barakat M."/>
            <person name="Bonnefoy V."/>
            <person name="Bruneel O."/>
            <person name="Chandler M."/>
            <person name="Cleiss J."/>
            <person name="Duran R."/>
            <person name="Elbaz-Poulichet F."/>
            <person name="Fonknechten N."/>
            <person name="Lauga B."/>
            <person name="Mornico D."/>
            <person name="Ortet P."/>
            <person name="Schaeffer C."/>
            <person name="Siguier P."/>
            <person name="Alexander Thil Smith A."/>
            <person name="Van Dorsselaer A."/>
            <person name="Weissenbach J."/>
            <person name="Medigue C."/>
            <person name="Le Paslier D."/>
        </authorList>
    </citation>
    <scope>NUCLEOTIDE SEQUENCE</scope>
</reference>